<dbReference type="InterPro" id="IPR019758">
    <property type="entry name" value="Pept_S26A_signal_pept_1_CS"/>
</dbReference>
<evidence type="ECO:0000259" key="7">
    <source>
        <dbReference type="Pfam" id="PF10502"/>
    </source>
</evidence>
<dbReference type="InterPro" id="IPR036286">
    <property type="entry name" value="LexA/Signal_pep-like_sf"/>
</dbReference>
<evidence type="ECO:0000256" key="3">
    <source>
        <dbReference type="ARBA" id="ARBA00013208"/>
    </source>
</evidence>
<dbReference type="Gene3D" id="2.10.109.10">
    <property type="entry name" value="Umud Fragment, subunit A"/>
    <property type="match status" value="1"/>
</dbReference>
<dbReference type="GO" id="GO:0016020">
    <property type="term" value="C:membrane"/>
    <property type="evidence" value="ECO:0007669"/>
    <property type="project" value="UniProtKB-SubCell"/>
</dbReference>
<dbReference type="Proteomes" id="UP000178406">
    <property type="component" value="Unassembled WGS sequence"/>
</dbReference>
<dbReference type="GO" id="GO:0006465">
    <property type="term" value="P:signal peptide processing"/>
    <property type="evidence" value="ECO:0007669"/>
    <property type="project" value="InterPro"/>
</dbReference>
<protein>
    <recommendedName>
        <fullName evidence="3 6">Signal peptidase I</fullName>
        <ecNumber evidence="3 6">3.4.21.89</ecNumber>
    </recommendedName>
</protein>
<dbReference type="PANTHER" id="PTHR43390">
    <property type="entry name" value="SIGNAL PEPTIDASE I"/>
    <property type="match status" value="1"/>
</dbReference>
<dbReference type="PANTHER" id="PTHR43390:SF1">
    <property type="entry name" value="CHLOROPLAST PROCESSING PEPTIDASE"/>
    <property type="match status" value="1"/>
</dbReference>
<dbReference type="STRING" id="1798338.A3J56_01255"/>
<dbReference type="PROSITE" id="PS00761">
    <property type="entry name" value="SPASE_I_3"/>
    <property type="match status" value="1"/>
</dbReference>
<comment type="catalytic activity">
    <reaction evidence="1 6">
        <text>Cleavage of hydrophobic, N-terminal signal or leader sequences from secreted and periplasmic proteins.</text>
        <dbReference type="EC" id="3.4.21.89"/>
    </reaction>
</comment>
<comment type="caution">
    <text evidence="8">The sequence shown here is derived from an EMBL/GenBank/DDBJ whole genome shotgun (WGS) entry which is preliminary data.</text>
</comment>
<feature type="active site" evidence="5">
    <location>
        <position position="32"/>
    </location>
</feature>
<sequence>MQAIIRSSVVVFVSVVLLRLFVMDSFIVRGDSMAPTVLNYDYVFINKLAYRFGNEPKRGDLVVLANQNTKQKHIIKRVIALPKERIVIENGGVRIKESRDENGVVLQEEYLTLPNTPAVGVIYINLDPQEYFVLGDNRQISIDSRVLGPINKWEIKGKVFLVIQFTRFWLKLF</sequence>
<accession>A0A1F5WH13</accession>
<dbReference type="GO" id="GO:0009003">
    <property type="term" value="F:signal peptidase activity"/>
    <property type="evidence" value="ECO:0007669"/>
    <property type="project" value="UniProtKB-EC"/>
</dbReference>
<comment type="similarity">
    <text evidence="2 6">Belongs to the peptidase S26 family.</text>
</comment>
<gene>
    <name evidence="8" type="ORF">A3J56_01255</name>
</gene>
<name>A0A1F5WH13_9BACT</name>
<dbReference type="InterPro" id="IPR000223">
    <property type="entry name" value="Pept_S26A_signal_pept_1"/>
</dbReference>
<reference evidence="8 9" key="1">
    <citation type="journal article" date="2016" name="Nat. Commun.">
        <title>Thousands of microbial genomes shed light on interconnected biogeochemical processes in an aquifer system.</title>
        <authorList>
            <person name="Anantharaman K."/>
            <person name="Brown C.T."/>
            <person name="Hug L.A."/>
            <person name="Sharon I."/>
            <person name="Castelle C.J."/>
            <person name="Probst A.J."/>
            <person name="Thomas B.C."/>
            <person name="Singh A."/>
            <person name="Wilkins M.J."/>
            <person name="Karaoz U."/>
            <person name="Brodie E.L."/>
            <person name="Williams K.H."/>
            <person name="Hubbard S.S."/>
            <person name="Banfield J.F."/>
        </authorList>
    </citation>
    <scope>NUCLEOTIDE SEQUENCE [LARGE SCALE GENOMIC DNA]</scope>
</reference>
<dbReference type="AlphaFoldDB" id="A0A1F5WH13"/>
<evidence type="ECO:0000313" key="9">
    <source>
        <dbReference type="Proteomes" id="UP000178406"/>
    </source>
</evidence>
<dbReference type="Pfam" id="PF10502">
    <property type="entry name" value="Peptidase_S26"/>
    <property type="match status" value="1"/>
</dbReference>
<dbReference type="EMBL" id="MFHQ01000014">
    <property type="protein sequence ID" value="OGF74561.1"/>
    <property type="molecule type" value="Genomic_DNA"/>
</dbReference>
<dbReference type="GO" id="GO:0004252">
    <property type="term" value="F:serine-type endopeptidase activity"/>
    <property type="evidence" value="ECO:0007669"/>
    <property type="project" value="InterPro"/>
</dbReference>
<evidence type="ECO:0000256" key="4">
    <source>
        <dbReference type="ARBA" id="ARBA00022801"/>
    </source>
</evidence>
<evidence type="ECO:0000256" key="5">
    <source>
        <dbReference type="PIRSR" id="PIRSR600223-1"/>
    </source>
</evidence>
<feature type="domain" description="Peptidase S26" evidence="7">
    <location>
        <begin position="3"/>
        <end position="162"/>
    </location>
</feature>
<dbReference type="CDD" id="cd06530">
    <property type="entry name" value="S26_SPase_I"/>
    <property type="match status" value="1"/>
</dbReference>
<dbReference type="EC" id="3.4.21.89" evidence="3 6"/>
<evidence type="ECO:0000256" key="2">
    <source>
        <dbReference type="ARBA" id="ARBA00009370"/>
    </source>
</evidence>
<dbReference type="SUPFAM" id="SSF51306">
    <property type="entry name" value="LexA/Signal peptidase"/>
    <property type="match status" value="1"/>
</dbReference>
<dbReference type="PRINTS" id="PR00727">
    <property type="entry name" value="LEADERPTASE"/>
</dbReference>
<feature type="active site" evidence="5">
    <location>
        <position position="76"/>
    </location>
</feature>
<evidence type="ECO:0000256" key="6">
    <source>
        <dbReference type="RuleBase" id="RU362042"/>
    </source>
</evidence>
<dbReference type="NCBIfam" id="TIGR02227">
    <property type="entry name" value="sigpep_I_bact"/>
    <property type="match status" value="1"/>
</dbReference>
<evidence type="ECO:0000313" key="8">
    <source>
        <dbReference type="EMBL" id="OGF74561.1"/>
    </source>
</evidence>
<evidence type="ECO:0000256" key="1">
    <source>
        <dbReference type="ARBA" id="ARBA00000677"/>
    </source>
</evidence>
<organism evidence="8 9">
    <name type="scientific">Candidatus Giovannonibacteria bacterium RIFCSPHIGHO2_02_FULL_46_20</name>
    <dbReference type="NCBI Taxonomy" id="1798338"/>
    <lineage>
        <taxon>Bacteria</taxon>
        <taxon>Candidatus Giovannoniibacteriota</taxon>
    </lineage>
</organism>
<proteinExistence type="inferred from homology"/>
<dbReference type="InterPro" id="IPR019533">
    <property type="entry name" value="Peptidase_S26"/>
</dbReference>
<keyword evidence="4 6" id="KW-0378">Hydrolase</keyword>
<keyword evidence="6" id="KW-0645">Protease</keyword>
<comment type="subcellular location">
    <subcellularLocation>
        <location evidence="6">Membrane</location>
        <topology evidence="6">Single-pass type II membrane protein</topology>
    </subcellularLocation>
</comment>